<dbReference type="AlphaFoldDB" id="A0A6A3K8P2"/>
<organism evidence="1 3">
    <name type="scientific">Phytophthora rubi</name>
    <dbReference type="NCBI Taxonomy" id="129364"/>
    <lineage>
        <taxon>Eukaryota</taxon>
        <taxon>Sar</taxon>
        <taxon>Stramenopiles</taxon>
        <taxon>Oomycota</taxon>
        <taxon>Peronosporomycetes</taxon>
        <taxon>Peronosporales</taxon>
        <taxon>Peronosporaceae</taxon>
        <taxon>Phytophthora</taxon>
    </lineage>
</organism>
<keyword evidence="4" id="KW-1185">Reference proteome</keyword>
<evidence type="ECO:0000313" key="4">
    <source>
        <dbReference type="Proteomes" id="UP000434957"/>
    </source>
</evidence>
<evidence type="ECO:0000313" key="3">
    <source>
        <dbReference type="Proteomes" id="UP000429607"/>
    </source>
</evidence>
<evidence type="ECO:0000313" key="1">
    <source>
        <dbReference type="EMBL" id="KAE9000504.1"/>
    </source>
</evidence>
<dbReference type="Proteomes" id="UP000429607">
    <property type="component" value="Unassembled WGS sequence"/>
</dbReference>
<proteinExistence type="predicted"/>
<gene>
    <name evidence="1" type="ORF">PR001_g18774</name>
    <name evidence="2" type="ORF">PR003_g19379</name>
</gene>
<accession>A0A6A3K8P2</accession>
<name>A0A6A3K8P2_9STRA</name>
<dbReference type="EMBL" id="QXFV01001682">
    <property type="protein sequence ID" value="KAE9000504.1"/>
    <property type="molecule type" value="Genomic_DNA"/>
</dbReference>
<evidence type="ECO:0000313" key="2">
    <source>
        <dbReference type="EMBL" id="KAE9313920.1"/>
    </source>
</evidence>
<sequence>MASTVSCPASWTSRGLGIRRARKLQLLVAVLPTAVCRTRVHCRVPPQYSWTHFKQIEAQQNHASHIASCDDAPLVARSQCVGTCKLVLTWGWGQIQVLHALADVAVQVENDTPTRLLSVDVYRLTQRRQASFTSAVCL</sequence>
<dbReference type="EMBL" id="QXFT01001628">
    <property type="protein sequence ID" value="KAE9313920.1"/>
    <property type="molecule type" value="Genomic_DNA"/>
</dbReference>
<protein>
    <submittedName>
        <fullName evidence="1">Uncharacterized protein</fullName>
    </submittedName>
</protein>
<reference evidence="1 3" key="1">
    <citation type="submission" date="2018-09" db="EMBL/GenBank/DDBJ databases">
        <title>Genomic investigation of the strawberry pathogen Phytophthora fragariae indicates pathogenicity is determined by transcriptional variation in three key races.</title>
        <authorList>
            <person name="Adams T.M."/>
            <person name="Armitage A.D."/>
            <person name="Sobczyk M.K."/>
            <person name="Bates H.J."/>
            <person name="Dunwell J.M."/>
            <person name="Nellist C.F."/>
            <person name="Harrison R.J."/>
        </authorList>
    </citation>
    <scope>NUCLEOTIDE SEQUENCE [LARGE SCALE GENOMIC DNA]</scope>
    <source>
        <strain evidence="1 3">SCRP249</strain>
        <strain evidence="2 4">SCRP333</strain>
    </source>
</reference>
<comment type="caution">
    <text evidence="1">The sequence shown here is derived from an EMBL/GenBank/DDBJ whole genome shotgun (WGS) entry which is preliminary data.</text>
</comment>
<dbReference type="Proteomes" id="UP000434957">
    <property type="component" value="Unassembled WGS sequence"/>
</dbReference>